<comment type="caution">
    <text evidence="3">The sequence shown here is derived from an EMBL/GenBank/DDBJ whole genome shotgun (WGS) entry which is preliminary data.</text>
</comment>
<protein>
    <submittedName>
        <fullName evidence="3">4'-phosphopantetheinyl transferase superfamily protein</fullName>
    </submittedName>
</protein>
<dbReference type="InterPro" id="IPR008278">
    <property type="entry name" value="4-PPantetheinyl_Trfase_dom"/>
</dbReference>
<feature type="domain" description="4'-phosphopantetheinyl transferase" evidence="2">
    <location>
        <begin position="12"/>
        <end position="96"/>
    </location>
</feature>
<evidence type="ECO:0000313" key="4">
    <source>
        <dbReference type="Proteomes" id="UP001484239"/>
    </source>
</evidence>
<dbReference type="Proteomes" id="UP001484239">
    <property type="component" value="Unassembled WGS sequence"/>
</dbReference>
<name>A0ABU9E6Q4_9BACT</name>
<evidence type="ECO:0000256" key="1">
    <source>
        <dbReference type="ARBA" id="ARBA00022679"/>
    </source>
</evidence>
<dbReference type="InterPro" id="IPR037143">
    <property type="entry name" value="4-PPantetheinyl_Trfase_dom_sf"/>
</dbReference>
<sequence length="238" mass="25235">MIDPGPLPAATAIGVDVVDCRDPRVLRGLPKDRTVERVLSASEAARLAASGDPVRDFWLHWGAKEAAFKAVTLLRGAPPVFAHAAFEVDLDTERVRYGEIELALTVHATAERLVVVARSAEAAEHPTWAAGTVEALHRGVGGLDVDRLREGSFSAEERDAVRGLPSALVRLAVRSEAAHCLGVEERRLQVVCPPGPTGRRPPYLHLDGAPSTDIGISISHDGDWLAWAVSVSGSAGGS</sequence>
<reference evidence="3 4" key="1">
    <citation type="submission" date="2024-02" db="EMBL/GenBank/DDBJ databases">
        <title>A novel Gemmatimonadota bacterium.</title>
        <authorList>
            <person name="Du Z.-J."/>
            <person name="Ye Y.-Q."/>
        </authorList>
    </citation>
    <scope>NUCLEOTIDE SEQUENCE [LARGE SCALE GENOMIC DNA]</scope>
    <source>
        <strain evidence="3 4">DH-20</strain>
    </source>
</reference>
<evidence type="ECO:0000259" key="2">
    <source>
        <dbReference type="Pfam" id="PF01648"/>
    </source>
</evidence>
<dbReference type="RefSeq" id="WP_405278202.1">
    <property type="nucleotide sequence ID" value="NZ_CP144380.1"/>
</dbReference>
<dbReference type="Pfam" id="PF01648">
    <property type="entry name" value="ACPS"/>
    <property type="match status" value="1"/>
</dbReference>
<dbReference type="EMBL" id="JBBHLI010000001">
    <property type="protein sequence ID" value="MEK9499762.1"/>
    <property type="molecule type" value="Genomic_DNA"/>
</dbReference>
<dbReference type="SUPFAM" id="SSF56214">
    <property type="entry name" value="4'-phosphopantetheinyl transferase"/>
    <property type="match status" value="1"/>
</dbReference>
<proteinExistence type="predicted"/>
<keyword evidence="4" id="KW-1185">Reference proteome</keyword>
<dbReference type="Gene3D" id="3.90.470.20">
    <property type="entry name" value="4'-phosphopantetheinyl transferase domain"/>
    <property type="match status" value="1"/>
</dbReference>
<evidence type="ECO:0000313" key="3">
    <source>
        <dbReference type="EMBL" id="MEK9499762.1"/>
    </source>
</evidence>
<accession>A0ABU9E6Q4</accession>
<dbReference type="GO" id="GO:0016740">
    <property type="term" value="F:transferase activity"/>
    <property type="evidence" value="ECO:0007669"/>
    <property type="project" value="UniProtKB-KW"/>
</dbReference>
<organism evidence="3 4">
    <name type="scientific">Gaopeijia maritima</name>
    <dbReference type="NCBI Taxonomy" id="3119007"/>
    <lineage>
        <taxon>Bacteria</taxon>
        <taxon>Pseudomonadati</taxon>
        <taxon>Gemmatimonadota</taxon>
        <taxon>Longimicrobiia</taxon>
        <taxon>Gaopeijiales</taxon>
        <taxon>Gaopeijiaceae</taxon>
        <taxon>Gaopeijia</taxon>
    </lineage>
</organism>
<keyword evidence="1 3" id="KW-0808">Transferase</keyword>
<gene>
    <name evidence="3" type="ORF">WI372_02050</name>
</gene>